<evidence type="ECO:0000313" key="1">
    <source>
        <dbReference type="EMBL" id="JAP91237.1"/>
    </source>
</evidence>
<proteinExistence type="predicted"/>
<feature type="non-terminal residue" evidence="1">
    <location>
        <position position="102"/>
    </location>
</feature>
<dbReference type="Gene3D" id="3.60.15.10">
    <property type="entry name" value="Ribonuclease Z/Hydroxyacylglutathione hydrolase-like"/>
    <property type="match status" value="1"/>
</dbReference>
<protein>
    <submittedName>
        <fullName evidence="1">Ribonuclease Z</fullName>
    </submittedName>
</protein>
<dbReference type="AlphaFoldDB" id="A0A146K3G8"/>
<gene>
    <name evidence="1" type="ORF">TPC1_17210</name>
</gene>
<dbReference type="SUPFAM" id="SSF56281">
    <property type="entry name" value="Metallo-hydrolase/oxidoreductase"/>
    <property type="match status" value="1"/>
</dbReference>
<organism evidence="1">
    <name type="scientific">Trepomonas sp. PC1</name>
    <dbReference type="NCBI Taxonomy" id="1076344"/>
    <lineage>
        <taxon>Eukaryota</taxon>
        <taxon>Metamonada</taxon>
        <taxon>Diplomonadida</taxon>
        <taxon>Hexamitidae</taxon>
        <taxon>Hexamitinae</taxon>
        <taxon>Trepomonas</taxon>
    </lineage>
</organism>
<dbReference type="EMBL" id="GDID01005369">
    <property type="protein sequence ID" value="JAP91237.1"/>
    <property type="molecule type" value="Transcribed_RNA"/>
</dbReference>
<dbReference type="InterPro" id="IPR036866">
    <property type="entry name" value="RibonucZ/Hydroxyglut_hydro"/>
</dbReference>
<name>A0A146K3G8_9EUKA</name>
<feature type="non-terminal residue" evidence="1">
    <location>
        <position position="1"/>
    </location>
</feature>
<accession>A0A146K3G8</accession>
<reference evidence="1" key="1">
    <citation type="submission" date="2015-07" db="EMBL/GenBank/DDBJ databases">
        <title>Adaptation to a free-living lifestyle via gene acquisitions in the diplomonad Trepomonas sp. PC1.</title>
        <authorList>
            <person name="Xu F."/>
            <person name="Jerlstrom-Hultqvist J."/>
            <person name="Kolisko M."/>
            <person name="Simpson A.G.B."/>
            <person name="Roger A.J."/>
            <person name="Svard S.G."/>
            <person name="Andersson J.O."/>
        </authorList>
    </citation>
    <scope>NUCLEOTIDE SEQUENCE</scope>
    <source>
        <strain evidence="1">PC1</strain>
    </source>
</reference>
<sequence>QSLFVQDKNCALKVFGPKSIKEYFDLNFKLTYGPDIPQYFQIFEVEDDFTANLSHFKLTTKKINHNIVPSFGYQLEFPGAETLNYQRLRESGFPFGLEIQKI</sequence>